<dbReference type="PANTHER" id="PTHR19302">
    <property type="entry name" value="GAMMA TUBULIN COMPLEX PROTEIN"/>
    <property type="match status" value="1"/>
</dbReference>
<reference evidence="6 7" key="1">
    <citation type="submission" date="2021-05" db="EMBL/GenBank/DDBJ databases">
        <title>Genome Assembly of Synthetic Allotetraploid Brassica napus Reveals Homoeologous Exchanges between Subgenomes.</title>
        <authorList>
            <person name="Davis J.T."/>
        </authorList>
    </citation>
    <scope>NUCLEOTIDE SEQUENCE [LARGE SCALE GENOMIC DNA]</scope>
    <source>
        <strain evidence="7">cv. Da-Ae</strain>
        <tissue evidence="6">Seedling</tissue>
    </source>
</reference>
<feature type="region of interest" description="Disordered" evidence="5">
    <location>
        <begin position="403"/>
        <end position="428"/>
    </location>
</feature>
<keyword evidence="3 4" id="KW-0206">Cytoskeleton</keyword>
<dbReference type="EMBL" id="JAGKQM010000006">
    <property type="protein sequence ID" value="KAH0922612.1"/>
    <property type="molecule type" value="Genomic_DNA"/>
</dbReference>
<keyword evidence="1 4" id="KW-0963">Cytoplasm</keyword>
<feature type="non-terminal residue" evidence="6">
    <location>
        <position position="1"/>
    </location>
</feature>
<evidence type="ECO:0000256" key="1">
    <source>
        <dbReference type="ARBA" id="ARBA00022490"/>
    </source>
</evidence>
<comment type="caution">
    <text evidence="6">The sequence shown here is derived from an EMBL/GenBank/DDBJ whole genome shotgun (WGS) entry which is preliminary data.</text>
</comment>
<organism evidence="6 7">
    <name type="scientific">Brassica napus</name>
    <name type="common">Rape</name>
    <dbReference type="NCBI Taxonomy" id="3708"/>
    <lineage>
        <taxon>Eukaryota</taxon>
        <taxon>Viridiplantae</taxon>
        <taxon>Streptophyta</taxon>
        <taxon>Embryophyta</taxon>
        <taxon>Tracheophyta</taxon>
        <taxon>Spermatophyta</taxon>
        <taxon>Magnoliopsida</taxon>
        <taxon>eudicotyledons</taxon>
        <taxon>Gunneridae</taxon>
        <taxon>Pentapetalae</taxon>
        <taxon>rosids</taxon>
        <taxon>malvids</taxon>
        <taxon>Brassicales</taxon>
        <taxon>Brassicaceae</taxon>
        <taxon>Brassiceae</taxon>
        <taxon>Brassica</taxon>
    </lineage>
</organism>
<dbReference type="InterPro" id="IPR007259">
    <property type="entry name" value="GCP"/>
</dbReference>
<keyword evidence="7" id="KW-1185">Reference proteome</keyword>
<keyword evidence="2 4" id="KW-0493">Microtubule</keyword>
<evidence type="ECO:0000313" key="7">
    <source>
        <dbReference type="Proteomes" id="UP000824890"/>
    </source>
</evidence>
<gene>
    <name evidence="6" type="ORF">HID58_022630</name>
</gene>
<evidence type="ECO:0000313" key="6">
    <source>
        <dbReference type="EMBL" id="KAH0922612.1"/>
    </source>
</evidence>
<dbReference type="Proteomes" id="UP000824890">
    <property type="component" value="Unassembled WGS sequence"/>
</dbReference>
<evidence type="ECO:0000256" key="4">
    <source>
        <dbReference type="RuleBase" id="RU363050"/>
    </source>
</evidence>
<evidence type="ECO:0000256" key="5">
    <source>
        <dbReference type="SAM" id="MobiDB-lite"/>
    </source>
</evidence>
<comment type="subcellular location">
    <subcellularLocation>
        <location evidence="4">Cytoplasm</location>
        <location evidence="4">Cytoskeleton</location>
        <location evidence="4">Microtubule organizing center</location>
    </subcellularLocation>
</comment>
<comment type="similarity">
    <text evidence="4">Belongs to the TUBGCP family.</text>
</comment>
<protein>
    <recommendedName>
        <fullName evidence="4">Gamma-tubulin complex component</fullName>
    </recommendedName>
</protein>
<name>A0ABQ8D0R2_BRANA</name>
<evidence type="ECO:0000256" key="3">
    <source>
        <dbReference type="ARBA" id="ARBA00023212"/>
    </source>
</evidence>
<proteinExistence type="inferred from homology"/>
<comment type="function">
    <text evidence="4">Component of the gamma-tubulin ring complex (gTuRC) which mediates microtubule nucleation.</text>
</comment>
<dbReference type="PANTHER" id="PTHR19302:SF70">
    <property type="entry name" value="GAMMA-TUBULIN COMPLEX COMPONENT 6"/>
    <property type="match status" value="1"/>
</dbReference>
<evidence type="ECO:0000256" key="2">
    <source>
        <dbReference type="ARBA" id="ARBA00022701"/>
    </source>
</evidence>
<sequence length="447" mass="49466">NFLKTETSDPSPPSSSFVSESSLVRLASNALQGVESSLISIEKLSSLLCSEPADRTTHHIPSLWHWLSSTHALGQILRDIGCFGSLVFLLHSFVGHFTSLKLEVDGQGSCYTLVNQAFAIAVRKVLEGYISGLDTLCASVQLRRSSNMVDGSDRGPSSLGCLTNVVHPNIKFLEVFLHTRELRTQIEALANICDLYDVSLSYCGSPWECLVTEATTRFHGFYKGSDLLTYLYSQLKEQEGGLVPCFLDGFLEPILRAGQQLQVITKLLELCDLSASGLRNYADLLPCWTHYSSSSLVYPSPITFRKLHIEVMIQKRDDYYRRMQEKLCDLSRKFELFLGQVPGATSLPISFGDGERLEKSSGNYTLDESLLVPSTVAMDLARDQSGSESDDQKTEDRWFSEIDTSCSSECSSTRDFSESSDVGDSLSEVSMRQCDCMSLGDDGEAEV</sequence>
<accession>A0ABQ8D0R2</accession>